<protein>
    <submittedName>
        <fullName evidence="1">Deoxyribodipyrimidine photolyase-related protein</fullName>
    </submittedName>
</protein>
<dbReference type="InterPro" id="IPR052551">
    <property type="entry name" value="UV-DNA_repair_photolyase"/>
</dbReference>
<evidence type="ECO:0000313" key="2">
    <source>
        <dbReference type="EMBL" id="SPX61057.1"/>
    </source>
</evidence>
<evidence type="ECO:0000313" key="1">
    <source>
        <dbReference type="EMBL" id="KTD05179.1"/>
    </source>
</evidence>
<dbReference type="Gene3D" id="1.10.10.1710">
    <property type="entry name" value="Deoxyribodipyrimidine photolyase-related"/>
    <property type="match status" value="1"/>
</dbReference>
<dbReference type="Gene3D" id="1.25.40.80">
    <property type="match status" value="1"/>
</dbReference>
<dbReference type="Proteomes" id="UP000251942">
    <property type="component" value="Unassembled WGS sequence"/>
</dbReference>
<dbReference type="GO" id="GO:0016829">
    <property type="term" value="F:lyase activity"/>
    <property type="evidence" value="ECO:0007669"/>
    <property type="project" value="UniProtKB-KW"/>
</dbReference>
<dbReference type="EMBL" id="UASS01000015">
    <property type="protein sequence ID" value="SPX61057.1"/>
    <property type="molecule type" value="Genomic_DNA"/>
</dbReference>
<evidence type="ECO:0000313" key="4">
    <source>
        <dbReference type="Proteomes" id="UP000251942"/>
    </source>
</evidence>
<dbReference type="SUPFAM" id="SSF48173">
    <property type="entry name" value="Cryptochrome/photolyase FAD-binding domain"/>
    <property type="match status" value="1"/>
</dbReference>
<name>A0A0W0UBE5_9GAMM</name>
<sequence>MTKLCFLLGDQLSESLSSLTAIDKYDDLVFLCEVMEEATYVAHHPKKIAFLFSAMRHFAKRLKALGYRVLYTQYDEASNTGCFEGELCRVIHEEKISEVHVTHPGEWRVLQKLETLEKQLLIPLVIHQDNRFLCSIDEFKGWAKNKKQLRMEYFYRMMRQKHHILIESQGKPVGGVWNYDQQNRKNANHIETFPPRLVHPIDEVTSEILSLVEKKFSNHFGQLQPFNFAVTREQALCEANHFIKHCLRYFGDYQDAMRSNEVNLYHSKLSFYLNAGLLLPLELCRIAEEAFKQEQAPLNAVEGFIRQILGWREYVRGIYWLLMPEYANRNYFNASKPLPSLFWGGNTQMFCMKEVVRQTQVEAYSHHIQRLMITGNFALLAGLNPKEVCEWYLAVYADAYEWVELPNTLGMALYADGGVMASKPYAASGKYIQKMSNFCKSCAYNPQEVVGENACPFNSLYWNFVAQHQGLLKNNPRLHYAYLNWDKMNLEKKNAILAKATEVFAALDAGQL</sequence>
<dbReference type="AlphaFoldDB" id="A0A0W0UBE5"/>
<dbReference type="RefSeq" id="WP_058443240.1">
    <property type="nucleotide sequence ID" value="NZ_CAAAHT010000043.1"/>
</dbReference>
<keyword evidence="3" id="KW-1185">Reference proteome</keyword>
<dbReference type="Pfam" id="PF04244">
    <property type="entry name" value="DPRP"/>
    <property type="match status" value="1"/>
</dbReference>
<proteinExistence type="predicted"/>
<reference evidence="1 3" key="1">
    <citation type="submission" date="2015-11" db="EMBL/GenBank/DDBJ databases">
        <title>Genomic analysis of 38 Legionella species identifies large and diverse effector repertoires.</title>
        <authorList>
            <person name="Burstein D."/>
            <person name="Amaro F."/>
            <person name="Zusman T."/>
            <person name="Lifshitz Z."/>
            <person name="Cohen O."/>
            <person name="Gilbert J.A."/>
            <person name="Pupko T."/>
            <person name="Shuman H.A."/>
            <person name="Segal G."/>
        </authorList>
    </citation>
    <scope>NUCLEOTIDE SEQUENCE [LARGE SCALE GENOMIC DNA]</scope>
    <source>
        <strain evidence="1 3">WO-44C</strain>
    </source>
</reference>
<accession>A0A0W0UBE5</accession>
<dbReference type="InterPro" id="IPR036134">
    <property type="entry name" value="Crypto/Photolyase_FAD-like_sf"/>
</dbReference>
<reference evidence="2 4" key="2">
    <citation type="submission" date="2018-06" db="EMBL/GenBank/DDBJ databases">
        <authorList>
            <consortium name="Pathogen Informatics"/>
            <person name="Doyle S."/>
        </authorList>
    </citation>
    <scope>NUCLEOTIDE SEQUENCE [LARGE SCALE GENOMIC DNA]</scope>
    <source>
        <strain evidence="2 4">NCTC12022</strain>
    </source>
</reference>
<dbReference type="Proteomes" id="UP000054698">
    <property type="component" value="Unassembled WGS sequence"/>
</dbReference>
<keyword evidence="1" id="KW-0456">Lyase</keyword>
<dbReference type="InterPro" id="IPR014729">
    <property type="entry name" value="Rossmann-like_a/b/a_fold"/>
</dbReference>
<dbReference type="PANTHER" id="PTHR38657:SF1">
    <property type="entry name" value="SLR1343 PROTEIN"/>
    <property type="match status" value="1"/>
</dbReference>
<dbReference type="PATRIC" id="fig|453.4.peg.19"/>
<evidence type="ECO:0000313" key="3">
    <source>
        <dbReference type="Proteomes" id="UP000054698"/>
    </source>
</evidence>
<gene>
    <name evidence="1" type="ORF">Lfee_0015</name>
    <name evidence="2" type="ORF">NCTC12022_01795</name>
</gene>
<dbReference type="OrthoDB" id="5288100at2"/>
<dbReference type="Gene3D" id="1.10.579.10">
    <property type="entry name" value="DNA Cyclobutane Dipyrimidine Photolyase, subunit A, domain 3"/>
    <property type="match status" value="1"/>
</dbReference>
<dbReference type="PANTHER" id="PTHR38657">
    <property type="entry name" value="SLR1343 PROTEIN"/>
    <property type="match status" value="1"/>
</dbReference>
<dbReference type="STRING" id="453.Lfee_0015"/>
<dbReference type="InterPro" id="IPR007357">
    <property type="entry name" value="PhrB-like"/>
</dbReference>
<organism evidence="1 3">
    <name type="scientific">Legionella feeleii</name>
    <dbReference type="NCBI Taxonomy" id="453"/>
    <lineage>
        <taxon>Bacteria</taxon>
        <taxon>Pseudomonadati</taxon>
        <taxon>Pseudomonadota</taxon>
        <taxon>Gammaproteobacteria</taxon>
        <taxon>Legionellales</taxon>
        <taxon>Legionellaceae</taxon>
        <taxon>Legionella</taxon>
    </lineage>
</organism>
<dbReference type="Gene3D" id="3.40.50.620">
    <property type="entry name" value="HUPs"/>
    <property type="match status" value="1"/>
</dbReference>
<dbReference type="EMBL" id="LNYB01000002">
    <property type="protein sequence ID" value="KTD05179.1"/>
    <property type="molecule type" value="Genomic_DNA"/>
</dbReference>